<dbReference type="Pfam" id="PF00430">
    <property type="entry name" value="ATP-synt_B"/>
    <property type="match status" value="1"/>
</dbReference>
<keyword evidence="2 12" id="KW-0138">CF(0)</keyword>
<keyword evidence="12" id="KW-1003">Cell membrane</keyword>
<keyword evidence="3 12" id="KW-0812">Transmembrane</keyword>
<reference evidence="16 17" key="1">
    <citation type="submission" date="2019-12" db="EMBL/GenBank/DDBJ databases">
        <title>Genomic-based taxomic classification of the family Erythrobacteraceae.</title>
        <authorList>
            <person name="Xu L."/>
        </authorList>
    </citation>
    <scope>NUCLEOTIDE SEQUENCE [LARGE SCALE GENOMIC DNA]</scope>
    <source>
        <strain evidence="16 17">KEMB 9005-328</strain>
    </source>
</reference>
<evidence type="ECO:0000256" key="10">
    <source>
        <dbReference type="ARBA" id="ARBA00025614"/>
    </source>
</evidence>
<dbReference type="GO" id="GO:0005886">
    <property type="term" value="C:plasma membrane"/>
    <property type="evidence" value="ECO:0007669"/>
    <property type="project" value="UniProtKB-SubCell"/>
</dbReference>
<dbReference type="GO" id="GO:0046933">
    <property type="term" value="F:proton-transporting ATP synthase activity, rotational mechanism"/>
    <property type="evidence" value="ECO:0007669"/>
    <property type="project" value="UniProtKB-UniRule"/>
</dbReference>
<evidence type="ECO:0000256" key="7">
    <source>
        <dbReference type="ARBA" id="ARBA00023136"/>
    </source>
</evidence>
<dbReference type="GO" id="GO:0045259">
    <property type="term" value="C:proton-transporting ATP synthase complex"/>
    <property type="evidence" value="ECO:0007669"/>
    <property type="project" value="UniProtKB-KW"/>
</dbReference>
<dbReference type="CDD" id="cd06503">
    <property type="entry name" value="ATP-synt_Fo_b"/>
    <property type="match status" value="1"/>
</dbReference>
<keyword evidence="6 12" id="KW-0406">Ion transport</keyword>
<comment type="function">
    <text evidence="10">Component of the F(0) channel, it forms part of the peripheral stalk, linking F(1) to F(0). The b'-subunit is a diverged and duplicated form of b found in plants and photosynthetic bacteria.</text>
</comment>
<keyword evidence="1 12" id="KW-0813">Transport</keyword>
<organism evidence="16 17">
    <name type="scientific">Qipengyuania algicida</name>
    <dbReference type="NCBI Taxonomy" id="1836209"/>
    <lineage>
        <taxon>Bacteria</taxon>
        <taxon>Pseudomonadati</taxon>
        <taxon>Pseudomonadota</taxon>
        <taxon>Alphaproteobacteria</taxon>
        <taxon>Sphingomonadales</taxon>
        <taxon>Erythrobacteraceae</taxon>
        <taxon>Qipengyuania</taxon>
    </lineage>
</organism>
<feature type="region of interest" description="Disordered" evidence="15">
    <location>
        <begin position="1"/>
        <end position="21"/>
    </location>
</feature>
<dbReference type="EMBL" id="WTYA01000006">
    <property type="protein sequence ID" value="MXP29059.1"/>
    <property type="molecule type" value="Genomic_DNA"/>
</dbReference>
<dbReference type="HAMAP" id="MF_01398">
    <property type="entry name" value="ATP_synth_b_bprime"/>
    <property type="match status" value="1"/>
</dbReference>
<comment type="subunit">
    <text evidence="12">F-type ATPases have 2 components, F(1) - the catalytic core - and F(0) - the membrane proton channel. F(1) has five subunits: alpha(3), beta(3), gamma(1), delta(1), epsilon(1). F(0) has three main subunits: a(1), b(2) and c(10-14). The alpha and beta chains form an alternating ring which encloses part of the gamma chain. F(1) is attached to F(0) by a central stalk formed by the gamma and epsilon chains, while a peripheral stalk is formed by the delta and b chains.</text>
</comment>
<comment type="function">
    <text evidence="9 12">F(1)F(0) ATP synthase produces ATP from ADP in the presence of a proton or sodium gradient. F-type ATPases consist of two structural domains, F(1) containing the extramembraneous catalytic core and F(0) containing the membrane proton channel, linked together by a central stalk and a peripheral stalk. During catalysis, ATP synthesis in the catalytic domain of F(1) is coupled via a rotary mechanism of the central stalk subunits to proton translocation.</text>
</comment>
<evidence type="ECO:0000256" key="5">
    <source>
        <dbReference type="ARBA" id="ARBA00022989"/>
    </source>
</evidence>
<evidence type="ECO:0000256" key="9">
    <source>
        <dbReference type="ARBA" id="ARBA00025198"/>
    </source>
</evidence>
<name>A0A845AHZ1_9SPHN</name>
<dbReference type="Proteomes" id="UP000439780">
    <property type="component" value="Unassembled WGS sequence"/>
</dbReference>
<keyword evidence="4 12" id="KW-0375">Hydrogen ion transport</keyword>
<keyword evidence="14" id="KW-0175">Coiled coil</keyword>
<evidence type="ECO:0000256" key="1">
    <source>
        <dbReference type="ARBA" id="ARBA00022448"/>
    </source>
</evidence>
<evidence type="ECO:0000256" key="13">
    <source>
        <dbReference type="RuleBase" id="RU003848"/>
    </source>
</evidence>
<evidence type="ECO:0000256" key="12">
    <source>
        <dbReference type="HAMAP-Rule" id="MF_01398"/>
    </source>
</evidence>
<gene>
    <name evidence="12" type="primary">atpF</name>
    <name evidence="16" type="ORF">GRI58_09510</name>
</gene>
<comment type="similarity">
    <text evidence="12 13">Belongs to the ATPase B chain family.</text>
</comment>
<evidence type="ECO:0000256" key="6">
    <source>
        <dbReference type="ARBA" id="ARBA00023065"/>
    </source>
</evidence>
<evidence type="ECO:0000256" key="11">
    <source>
        <dbReference type="ARBA" id="ARBA00037847"/>
    </source>
</evidence>
<keyword evidence="17" id="KW-1185">Reference proteome</keyword>
<evidence type="ECO:0000256" key="3">
    <source>
        <dbReference type="ARBA" id="ARBA00022692"/>
    </source>
</evidence>
<evidence type="ECO:0000256" key="15">
    <source>
        <dbReference type="SAM" id="MobiDB-lite"/>
    </source>
</evidence>
<proteinExistence type="inferred from homology"/>
<sequence>MSELTATVEHPAGGAAEHGEHGPTLLGLSVEGWVYASITIFLVLAFVLGKLPKRIGEALDKQIADKRRVLDEAAVIRAEAQAMLEEAKGKLAASAKDAEKMLEHARMEAEEIISRAEADTSAMIQRRAHMAEEKIAASERAALDALRHEAAHAATSASRQVIADTYDEASDRKLSEEIISGI</sequence>
<feature type="transmembrane region" description="Helical" evidence="12">
    <location>
        <begin position="32"/>
        <end position="51"/>
    </location>
</feature>
<comment type="caution">
    <text evidence="16">The sequence shown here is derived from an EMBL/GenBank/DDBJ whole genome shotgun (WGS) entry which is preliminary data.</text>
</comment>
<evidence type="ECO:0000256" key="4">
    <source>
        <dbReference type="ARBA" id="ARBA00022781"/>
    </source>
</evidence>
<evidence type="ECO:0000313" key="16">
    <source>
        <dbReference type="EMBL" id="MXP29059.1"/>
    </source>
</evidence>
<dbReference type="RefSeq" id="WP_160753354.1">
    <property type="nucleotide sequence ID" value="NZ_WTYA01000006.1"/>
</dbReference>
<evidence type="ECO:0000313" key="17">
    <source>
        <dbReference type="Proteomes" id="UP000439780"/>
    </source>
</evidence>
<protein>
    <recommendedName>
        <fullName evidence="12">ATP synthase subunit b</fullName>
    </recommendedName>
    <alternativeName>
        <fullName evidence="12">ATP synthase F(0) sector subunit b</fullName>
    </alternativeName>
    <alternativeName>
        <fullName evidence="12">ATPase subunit I</fullName>
    </alternativeName>
    <alternativeName>
        <fullName evidence="12">F-type ATPase subunit b</fullName>
        <shortName evidence="12">F-ATPase subunit b</shortName>
    </alternativeName>
</protein>
<accession>A0A845AHZ1</accession>
<evidence type="ECO:0000256" key="14">
    <source>
        <dbReference type="SAM" id="Coils"/>
    </source>
</evidence>
<dbReference type="InterPro" id="IPR002146">
    <property type="entry name" value="ATP_synth_b/b'su_bac/chlpt"/>
</dbReference>
<dbReference type="AlphaFoldDB" id="A0A845AHZ1"/>
<feature type="coiled-coil region" evidence="14">
    <location>
        <begin position="70"/>
        <end position="115"/>
    </location>
</feature>
<evidence type="ECO:0000256" key="2">
    <source>
        <dbReference type="ARBA" id="ARBA00022547"/>
    </source>
</evidence>
<comment type="subcellular location">
    <subcellularLocation>
        <location evidence="12">Cell membrane</location>
        <topology evidence="12">Single-pass membrane protein</topology>
    </subcellularLocation>
    <subcellularLocation>
        <location evidence="11">Endomembrane system</location>
        <topology evidence="11">Single-pass membrane protein</topology>
    </subcellularLocation>
</comment>
<dbReference type="GO" id="GO:0012505">
    <property type="term" value="C:endomembrane system"/>
    <property type="evidence" value="ECO:0007669"/>
    <property type="project" value="UniProtKB-SubCell"/>
</dbReference>
<keyword evidence="8 12" id="KW-0066">ATP synthesis</keyword>
<keyword evidence="7 12" id="KW-0472">Membrane</keyword>
<keyword evidence="5 12" id="KW-1133">Transmembrane helix</keyword>
<dbReference type="OrthoDB" id="7391503at2"/>
<evidence type="ECO:0000256" key="8">
    <source>
        <dbReference type="ARBA" id="ARBA00023310"/>
    </source>
</evidence>